<dbReference type="AlphaFoldDB" id="A0A8S3ALL2"/>
<feature type="region of interest" description="Disordered" evidence="1">
    <location>
        <begin position="141"/>
        <end position="160"/>
    </location>
</feature>
<feature type="non-terminal residue" evidence="2">
    <location>
        <position position="1"/>
    </location>
</feature>
<dbReference type="InterPro" id="IPR051177">
    <property type="entry name" value="CIK-Related_Protein"/>
</dbReference>
<proteinExistence type="predicted"/>
<feature type="region of interest" description="Disordered" evidence="1">
    <location>
        <begin position="231"/>
        <end position="259"/>
    </location>
</feature>
<name>A0A8S3ALL2_9BILA</name>
<evidence type="ECO:0000313" key="2">
    <source>
        <dbReference type="EMBL" id="CAF4728284.1"/>
    </source>
</evidence>
<reference evidence="2" key="1">
    <citation type="submission" date="2021-02" db="EMBL/GenBank/DDBJ databases">
        <authorList>
            <person name="Nowell W R."/>
        </authorList>
    </citation>
    <scope>NUCLEOTIDE SEQUENCE</scope>
</reference>
<dbReference type="PANTHER" id="PTHR12984:SF6">
    <property type="entry name" value="SCY1-LIKE PROTEIN 2"/>
    <property type="match status" value="1"/>
</dbReference>
<protein>
    <recommendedName>
        <fullName evidence="4">SCY1-like protein 2</fullName>
    </recommendedName>
</protein>
<accession>A0A8S3ALL2</accession>
<sequence>GIPREILATRVIPFLVPISIETSLNLNQFNAYMSTIKDMLQTVEIEQRKKLEQLSQQAANAPIVPIGPSTKDMSFDQKSASMIDQFMLGHGFNSEVAQNKSMAASFDSNLSVDSLKPQQISPSQSTVSESSIAKKTLTLEEKERMIRENDQTQRMKSQSELISERKTVMTPMSNIPLMTMTPISATSNTSSAFFKDLTSTLFEQTSPQPSYGVMSSSQTMPSLARPTLNNLSSPMQPQSKPPPMNFTSPSPSSTTTTDLTSSLMNNINFLASRPQTSPNTMSLNSMNSNMNSFMSLPMNSSGASLGGMQLFQPPPSGSIVVKSTNVTSSKTAAAELDDLFN</sequence>
<dbReference type="PANTHER" id="PTHR12984">
    <property type="entry name" value="SCY1-RELATED S/T PROTEIN KINASE-LIKE"/>
    <property type="match status" value="1"/>
</dbReference>
<gene>
    <name evidence="2" type="ORF">SMN809_LOCUS44155</name>
</gene>
<feature type="compositionally biased region" description="Basic and acidic residues" evidence="1">
    <location>
        <begin position="141"/>
        <end position="153"/>
    </location>
</feature>
<organism evidence="2 3">
    <name type="scientific">Rotaria magnacalcarata</name>
    <dbReference type="NCBI Taxonomy" id="392030"/>
    <lineage>
        <taxon>Eukaryota</taxon>
        <taxon>Metazoa</taxon>
        <taxon>Spiralia</taxon>
        <taxon>Gnathifera</taxon>
        <taxon>Rotifera</taxon>
        <taxon>Eurotatoria</taxon>
        <taxon>Bdelloidea</taxon>
        <taxon>Philodinida</taxon>
        <taxon>Philodinidae</taxon>
        <taxon>Rotaria</taxon>
    </lineage>
</organism>
<dbReference type="EMBL" id="CAJOBI010131880">
    <property type="protein sequence ID" value="CAF4728284.1"/>
    <property type="molecule type" value="Genomic_DNA"/>
</dbReference>
<comment type="caution">
    <text evidence="2">The sequence shown here is derived from an EMBL/GenBank/DDBJ whole genome shotgun (WGS) entry which is preliminary data.</text>
</comment>
<evidence type="ECO:0008006" key="4">
    <source>
        <dbReference type="Google" id="ProtNLM"/>
    </source>
</evidence>
<evidence type="ECO:0000313" key="3">
    <source>
        <dbReference type="Proteomes" id="UP000676336"/>
    </source>
</evidence>
<evidence type="ECO:0000256" key="1">
    <source>
        <dbReference type="SAM" id="MobiDB-lite"/>
    </source>
</evidence>
<feature type="compositionally biased region" description="Low complexity" evidence="1">
    <location>
        <begin position="247"/>
        <end position="259"/>
    </location>
</feature>
<feature type="region of interest" description="Disordered" evidence="1">
    <location>
        <begin position="117"/>
        <end position="136"/>
    </location>
</feature>
<feature type="compositionally biased region" description="Polar residues" evidence="1">
    <location>
        <begin position="117"/>
        <end position="133"/>
    </location>
</feature>
<dbReference type="Proteomes" id="UP000676336">
    <property type="component" value="Unassembled WGS sequence"/>
</dbReference>